<dbReference type="Gene3D" id="2.60.40.10">
    <property type="entry name" value="Immunoglobulins"/>
    <property type="match status" value="1"/>
</dbReference>
<dbReference type="InterPro" id="IPR036116">
    <property type="entry name" value="FN3_sf"/>
</dbReference>
<dbReference type="EMBL" id="JAZGQK010000047">
    <property type="protein sequence ID" value="MEE6263926.1"/>
    <property type="molecule type" value="Genomic_DNA"/>
</dbReference>
<dbReference type="SUPFAM" id="SSF49265">
    <property type="entry name" value="Fibronectin type III"/>
    <property type="match status" value="1"/>
</dbReference>
<protein>
    <submittedName>
        <fullName evidence="4">Fibronectin type III domain-containing protein</fullName>
    </submittedName>
</protein>
<dbReference type="Pfam" id="PF00754">
    <property type="entry name" value="F5_F8_type_C"/>
    <property type="match status" value="1"/>
</dbReference>
<name>A0ABU7S592_9ACTN</name>
<evidence type="ECO:0000259" key="3">
    <source>
        <dbReference type="PROSITE" id="PS50853"/>
    </source>
</evidence>
<keyword evidence="1" id="KW-0378">Hydrolase</keyword>
<dbReference type="PROSITE" id="PS50853">
    <property type="entry name" value="FN3"/>
    <property type="match status" value="1"/>
</dbReference>
<dbReference type="InterPro" id="IPR008979">
    <property type="entry name" value="Galactose-bd-like_sf"/>
</dbReference>
<feature type="domain" description="Fibronectin type-III" evidence="3">
    <location>
        <begin position="183"/>
        <end position="272"/>
    </location>
</feature>
<proteinExistence type="predicted"/>
<sequence>MLTSRPRHAWATVTAVAVATTGLVAIGGGSAYAMDPIDVTDVPGALTAEWNDWAGEEADKSIDNTPYSKYFTLHSTTWLQYLAANPTTVTGYRITSANDFPDRDPRSWVFEASPNGTTWVTLDSRSDQRFVARHSRKSYTFPNTTAYHYYRLRITANAGAAGTQLAEWQILGTTTATTPPPSAPSGLTAQVVSGDQIVLSWQDNTRWETRYRIERSIDGTNWDWSRDLPVGTTRFHGLGLAGNTRYHYRVRAENGTGRSGYATVDATTGDPNLPATWQEHWNEHVQPLTRTTYNDDVGVYLDPDVDPAQAGWLDTFTTAMWRYTRQTYGSFSNPRLAAIFHEGRYGGGHPANVFDGHHDHRNVIDIGVDNWDQATDWHRDIIVHEIGHIVEGSSLGVRNSPAFPIWNDSAWCEIYGYDMYVNLGMTADADRAYHHLVTATYDNPRTDTYWFRDWFYPIWRDHGRTAPLTNFFELLAANFHQHNGAYARDLNWGEFVHFWSGAAGVNLKPLATTAFGWPAEWEHQFVQAQHDFPGVTYPQG</sequence>
<dbReference type="CDD" id="cd00063">
    <property type="entry name" value="FN3"/>
    <property type="match status" value="1"/>
</dbReference>
<reference evidence="4 5" key="1">
    <citation type="submission" date="2024-01" db="EMBL/GenBank/DDBJ databases">
        <title>Genome insights into Plantactinospora sonchi sp. nov.</title>
        <authorList>
            <person name="Wang L."/>
        </authorList>
    </citation>
    <scope>NUCLEOTIDE SEQUENCE [LARGE SCALE GENOMIC DNA]</scope>
    <source>
        <strain evidence="4 5">NEAU-QY2</strain>
    </source>
</reference>
<dbReference type="RefSeq" id="WP_331218719.1">
    <property type="nucleotide sequence ID" value="NZ_JAZGQK010000047.1"/>
</dbReference>
<evidence type="ECO:0000313" key="4">
    <source>
        <dbReference type="EMBL" id="MEE6263926.1"/>
    </source>
</evidence>
<evidence type="ECO:0000256" key="1">
    <source>
        <dbReference type="ARBA" id="ARBA00023295"/>
    </source>
</evidence>
<dbReference type="SMART" id="SM00060">
    <property type="entry name" value="FN3"/>
    <property type="match status" value="2"/>
</dbReference>
<dbReference type="InterPro" id="IPR013783">
    <property type="entry name" value="Ig-like_fold"/>
</dbReference>
<keyword evidence="5" id="KW-1185">Reference proteome</keyword>
<dbReference type="SUPFAM" id="SSF49785">
    <property type="entry name" value="Galactose-binding domain-like"/>
    <property type="match status" value="1"/>
</dbReference>
<organism evidence="4 5">
    <name type="scientific">Plantactinospora sonchi</name>
    <dbReference type="NCBI Taxonomy" id="1544735"/>
    <lineage>
        <taxon>Bacteria</taxon>
        <taxon>Bacillati</taxon>
        <taxon>Actinomycetota</taxon>
        <taxon>Actinomycetes</taxon>
        <taxon>Micromonosporales</taxon>
        <taxon>Micromonosporaceae</taxon>
        <taxon>Plantactinospora</taxon>
    </lineage>
</organism>
<keyword evidence="2" id="KW-0624">Polysaccharide degradation</keyword>
<keyword evidence="1" id="KW-0326">Glycosidase</keyword>
<dbReference type="Proteomes" id="UP001332243">
    <property type="component" value="Unassembled WGS sequence"/>
</dbReference>
<accession>A0ABU7S592</accession>
<dbReference type="Gene3D" id="2.60.120.260">
    <property type="entry name" value="Galactose-binding domain-like"/>
    <property type="match status" value="1"/>
</dbReference>
<comment type="caution">
    <text evidence="4">The sequence shown here is derived from an EMBL/GenBank/DDBJ whole genome shotgun (WGS) entry which is preliminary data.</text>
</comment>
<evidence type="ECO:0000313" key="5">
    <source>
        <dbReference type="Proteomes" id="UP001332243"/>
    </source>
</evidence>
<dbReference type="InterPro" id="IPR000421">
    <property type="entry name" value="FA58C"/>
</dbReference>
<keyword evidence="2" id="KW-0119">Carbohydrate metabolism</keyword>
<dbReference type="Pfam" id="PF00041">
    <property type="entry name" value="fn3"/>
    <property type="match status" value="1"/>
</dbReference>
<dbReference type="InterPro" id="IPR003961">
    <property type="entry name" value="FN3_dom"/>
</dbReference>
<gene>
    <name evidence="4" type="ORF">V1633_36300</name>
</gene>
<evidence type="ECO:0000256" key="2">
    <source>
        <dbReference type="ARBA" id="ARBA00023326"/>
    </source>
</evidence>